<keyword evidence="1" id="KW-1133">Transmembrane helix</keyword>
<protein>
    <submittedName>
        <fullName evidence="2">Uncharacterized protein</fullName>
    </submittedName>
</protein>
<dbReference type="EMBL" id="UOGB01000320">
    <property type="protein sequence ID" value="VAX25154.1"/>
    <property type="molecule type" value="Genomic_DNA"/>
</dbReference>
<accession>A0A3B1CMD7</accession>
<gene>
    <name evidence="2" type="ORF">MNBD_NITROSPINAE03-1181</name>
</gene>
<sequence>MGKSHWKLYFGIALIAVSAALYFAHYLLFHDAHHILIYLVGDIAFVPIEVLLVTLIIHKMIEEKEKRKIKEKLNMVVGVFFSEIGTELLKIISPLDKNRGQIKEDMVAENNWAKKDFKRVLKKVESYKFKIVADEKNLEILQVLLHSKRGFLIKLLENPAMLEHDKFTDILRAVFHLEDEMAKRINIHEISPQDKAHIEADIKRAYKPLVLEWVNYLEYLKRQHPHYFLFAVLTGPFSKNLAPES</sequence>
<proteinExistence type="predicted"/>
<feature type="transmembrane region" description="Helical" evidence="1">
    <location>
        <begin position="7"/>
        <end position="29"/>
    </location>
</feature>
<organism evidence="2">
    <name type="scientific">hydrothermal vent metagenome</name>
    <dbReference type="NCBI Taxonomy" id="652676"/>
    <lineage>
        <taxon>unclassified sequences</taxon>
        <taxon>metagenomes</taxon>
        <taxon>ecological metagenomes</taxon>
    </lineage>
</organism>
<evidence type="ECO:0000313" key="2">
    <source>
        <dbReference type="EMBL" id="VAX25154.1"/>
    </source>
</evidence>
<feature type="transmembrane region" description="Helical" evidence="1">
    <location>
        <begin position="35"/>
        <end position="57"/>
    </location>
</feature>
<evidence type="ECO:0000256" key="1">
    <source>
        <dbReference type="SAM" id="Phobius"/>
    </source>
</evidence>
<name>A0A3B1CMD7_9ZZZZ</name>
<reference evidence="2" key="1">
    <citation type="submission" date="2018-06" db="EMBL/GenBank/DDBJ databases">
        <authorList>
            <person name="Zhirakovskaya E."/>
        </authorList>
    </citation>
    <scope>NUCLEOTIDE SEQUENCE</scope>
</reference>
<keyword evidence="1" id="KW-0812">Transmembrane</keyword>
<dbReference type="AlphaFoldDB" id="A0A3B1CMD7"/>
<keyword evidence="1" id="KW-0472">Membrane</keyword>